<dbReference type="KEGG" id="aluc:AKAW2_80050S"/>
<dbReference type="SUPFAM" id="SSF100950">
    <property type="entry name" value="NagB/RpiA/CoA transferase-like"/>
    <property type="match status" value="1"/>
</dbReference>
<evidence type="ECO:0000256" key="6">
    <source>
        <dbReference type="ARBA" id="ARBA00023235"/>
    </source>
</evidence>
<dbReference type="InterPro" id="IPR004788">
    <property type="entry name" value="Ribose5P_isomerase_type_A"/>
</dbReference>
<sequence>MHGPTRAAGGLDACMPEAANAMTTQTPPEEKTPNIHSVNSGITAECCIYQTDLLCKRMIISCQDLNCYAMRFALPRGCLSSLPRLGSFPSSSIYSRVRLCLRPDRLSPPVVPLLSVPNATFRRHSTMASVVEAAKRAAGKAAVENHYPKDAKYVGIGSGSTIVYVVEAIKESGIDTSATKYVPTGFQSKQLIVGAGLTAVDFDALPEGTVLDVAFDGADEVDDELNLIKGGGACLFQEKIVALQAKEFICVADSRKLQSRLLTGWKYIPIEVAPIAARRVLGALKEIGSIDPAIRVNSDAKQGPLKTDQAFYIIDAPFKTLLTQADVAAGKDGSGKDGVWEVHALSQAIKQIPGVLDVGIFSGVTGPQAQALGGVGGQKPIAAYFGMPDGSVSVRKAAA</sequence>
<dbReference type="Gene3D" id="3.40.50.1360">
    <property type="match status" value="1"/>
</dbReference>
<evidence type="ECO:0000313" key="10">
    <source>
        <dbReference type="Proteomes" id="UP000661280"/>
    </source>
</evidence>
<dbReference type="GO" id="GO:0006014">
    <property type="term" value="P:D-ribose metabolic process"/>
    <property type="evidence" value="ECO:0007669"/>
    <property type="project" value="TreeGrafter"/>
</dbReference>
<dbReference type="GO" id="GO:0004751">
    <property type="term" value="F:ribose-5-phosphate isomerase activity"/>
    <property type="evidence" value="ECO:0007669"/>
    <property type="project" value="UniProtKB-EC"/>
</dbReference>
<dbReference type="Gene3D" id="3.30.70.260">
    <property type="match status" value="1"/>
</dbReference>
<name>A0A7R7WJT1_ASPKA</name>
<dbReference type="RefSeq" id="XP_041548011.1">
    <property type="nucleotide sequence ID" value="XM_041681028.1"/>
</dbReference>
<dbReference type="SUPFAM" id="SSF75445">
    <property type="entry name" value="D-ribose-5-phosphate isomerase (RpiA), lid domain"/>
    <property type="match status" value="1"/>
</dbReference>
<dbReference type="EC" id="5.3.1.6" evidence="4"/>
<dbReference type="PANTHER" id="PTHR11934:SF0">
    <property type="entry name" value="RIBOSE-5-PHOSPHATE ISOMERASE"/>
    <property type="match status" value="1"/>
</dbReference>
<dbReference type="NCBIfam" id="TIGR00021">
    <property type="entry name" value="rpiA"/>
    <property type="match status" value="1"/>
</dbReference>
<evidence type="ECO:0000256" key="3">
    <source>
        <dbReference type="ARBA" id="ARBA00008088"/>
    </source>
</evidence>
<dbReference type="FunFam" id="3.30.70.260:FF:000058">
    <property type="entry name" value="Ribose 5-phosphate isomerase A"/>
    <property type="match status" value="1"/>
</dbReference>
<keyword evidence="6 9" id="KW-0413">Isomerase</keyword>
<keyword evidence="10" id="KW-1185">Reference proteome</keyword>
<evidence type="ECO:0000256" key="5">
    <source>
        <dbReference type="ARBA" id="ARBA00019150"/>
    </source>
</evidence>
<evidence type="ECO:0000256" key="8">
    <source>
        <dbReference type="ARBA" id="ARBA00032273"/>
    </source>
</evidence>
<protein>
    <recommendedName>
        <fullName evidence="5">Ribose-5-phosphate isomerase</fullName>
        <ecNumber evidence="4">5.3.1.6</ecNumber>
    </recommendedName>
    <alternativeName>
        <fullName evidence="8">D-ribose-5-phosphate ketol-isomerase</fullName>
    </alternativeName>
    <alternativeName>
        <fullName evidence="7">Phosphoriboisomerase</fullName>
    </alternativeName>
</protein>
<evidence type="ECO:0000256" key="7">
    <source>
        <dbReference type="ARBA" id="ARBA00029734"/>
    </source>
</evidence>
<dbReference type="OrthoDB" id="1555531at2759"/>
<dbReference type="AlphaFoldDB" id="A0A7R7WJT1"/>
<accession>A0A7R7WJT1</accession>
<reference evidence="9" key="1">
    <citation type="submission" date="2021-01" db="EMBL/GenBank/DDBJ databases">
        <authorList>
            <consortium name="Aspergillus luchuensis mut. kawachii IFO 4304 genome sequencing consortium"/>
            <person name="Kazuki M."/>
            <person name="Futagami T."/>
        </authorList>
    </citation>
    <scope>NUCLEOTIDE SEQUENCE</scope>
    <source>
        <strain evidence="9">IFO 4308</strain>
    </source>
</reference>
<evidence type="ECO:0000256" key="4">
    <source>
        <dbReference type="ARBA" id="ARBA00011959"/>
    </source>
</evidence>
<evidence type="ECO:0000313" key="9">
    <source>
        <dbReference type="EMBL" id="BCS04249.1"/>
    </source>
</evidence>
<reference evidence="9" key="2">
    <citation type="submission" date="2021-02" db="EMBL/GenBank/DDBJ databases">
        <title>Aspergillus luchuensis mut. kawachii IFO 4304 genome sequence.</title>
        <authorList>
            <person name="Mori K."/>
            <person name="Kadooka C."/>
            <person name="Goto M."/>
            <person name="Futagami T."/>
        </authorList>
    </citation>
    <scope>NUCLEOTIDE SEQUENCE</scope>
    <source>
        <strain evidence="9">IFO 4308</strain>
    </source>
</reference>
<dbReference type="InterPro" id="IPR037171">
    <property type="entry name" value="NagB/RpiA_transferase-like"/>
</dbReference>
<comment type="pathway">
    <text evidence="2">Carbohydrate degradation; pentose phosphate pathway; D-ribose 5-phosphate from D-ribulose 5-phosphate (non-oxidative stage): step 1/1.</text>
</comment>
<gene>
    <name evidence="9" type="primary">RKI1</name>
    <name evidence="9" type="ORF">AKAW2_80050S</name>
</gene>
<dbReference type="UniPathway" id="UPA00115">
    <property type="reaction ID" value="UER00412"/>
</dbReference>
<comment type="similarity">
    <text evidence="3">Belongs to the ribose 5-phosphate isomerase family.</text>
</comment>
<evidence type="ECO:0000256" key="2">
    <source>
        <dbReference type="ARBA" id="ARBA00004988"/>
    </source>
</evidence>
<dbReference type="GO" id="GO:0005737">
    <property type="term" value="C:cytoplasm"/>
    <property type="evidence" value="ECO:0007669"/>
    <property type="project" value="TreeGrafter"/>
</dbReference>
<proteinExistence type="inferred from homology"/>
<dbReference type="Pfam" id="PF06026">
    <property type="entry name" value="Rib_5-P_isom_A"/>
    <property type="match status" value="1"/>
</dbReference>
<comment type="catalytic activity">
    <reaction evidence="1">
        <text>aldehydo-D-ribose 5-phosphate = D-ribulose 5-phosphate</text>
        <dbReference type="Rhea" id="RHEA:14657"/>
        <dbReference type="ChEBI" id="CHEBI:58121"/>
        <dbReference type="ChEBI" id="CHEBI:58273"/>
        <dbReference type="EC" id="5.3.1.6"/>
    </reaction>
</comment>
<dbReference type="FunFam" id="3.40.50.1360:FF:000014">
    <property type="entry name" value="Ribose 5-phosphate isomerase"/>
    <property type="match status" value="1"/>
</dbReference>
<organism evidence="9 10">
    <name type="scientific">Aspergillus kawachii</name>
    <name type="common">White koji mold</name>
    <name type="synonym">Aspergillus awamori var. kawachi</name>
    <dbReference type="NCBI Taxonomy" id="1069201"/>
    <lineage>
        <taxon>Eukaryota</taxon>
        <taxon>Fungi</taxon>
        <taxon>Dikarya</taxon>
        <taxon>Ascomycota</taxon>
        <taxon>Pezizomycotina</taxon>
        <taxon>Eurotiomycetes</taxon>
        <taxon>Eurotiomycetidae</taxon>
        <taxon>Eurotiales</taxon>
        <taxon>Aspergillaceae</taxon>
        <taxon>Aspergillus</taxon>
        <taxon>Aspergillus subgen. Circumdati</taxon>
    </lineage>
</organism>
<dbReference type="CDD" id="cd01398">
    <property type="entry name" value="RPI_A"/>
    <property type="match status" value="1"/>
</dbReference>
<dbReference type="PANTHER" id="PTHR11934">
    <property type="entry name" value="RIBOSE-5-PHOSPHATE ISOMERASE"/>
    <property type="match status" value="1"/>
</dbReference>
<dbReference type="GeneID" id="64965570"/>
<dbReference type="EMBL" id="AP024432">
    <property type="protein sequence ID" value="BCS04249.1"/>
    <property type="molecule type" value="Genomic_DNA"/>
</dbReference>
<dbReference type="GO" id="GO:0009052">
    <property type="term" value="P:pentose-phosphate shunt, non-oxidative branch"/>
    <property type="evidence" value="ECO:0007669"/>
    <property type="project" value="InterPro"/>
</dbReference>
<dbReference type="Proteomes" id="UP000661280">
    <property type="component" value="Chromosome 8"/>
</dbReference>
<evidence type="ECO:0000256" key="1">
    <source>
        <dbReference type="ARBA" id="ARBA00001713"/>
    </source>
</evidence>